<dbReference type="EMBL" id="JABSTQ010008700">
    <property type="protein sequence ID" value="KAG0434170.1"/>
    <property type="molecule type" value="Genomic_DNA"/>
</dbReference>
<accession>A0AC60QKF1</accession>
<evidence type="ECO:0000313" key="1">
    <source>
        <dbReference type="EMBL" id="KAG0434170.1"/>
    </source>
</evidence>
<evidence type="ECO:0000313" key="2">
    <source>
        <dbReference type="Proteomes" id="UP000805193"/>
    </source>
</evidence>
<keyword evidence="2" id="KW-1185">Reference proteome</keyword>
<dbReference type="Proteomes" id="UP000805193">
    <property type="component" value="Unassembled WGS sequence"/>
</dbReference>
<sequence>ANAAAREHKHTIEEIRYVERGVDWMDVRDIRDNWVRIEMTTGDVAILPSNTYHRAVFRQ</sequence>
<organism evidence="1 2">
    <name type="scientific">Ixodes persulcatus</name>
    <name type="common">Taiga tick</name>
    <dbReference type="NCBI Taxonomy" id="34615"/>
    <lineage>
        <taxon>Eukaryota</taxon>
        <taxon>Metazoa</taxon>
        <taxon>Ecdysozoa</taxon>
        <taxon>Arthropoda</taxon>
        <taxon>Chelicerata</taxon>
        <taxon>Arachnida</taxon>
        <taxon>Acari</taxon>
        <taxon>Parasitiformes</taxon>
        <taxon>Ixodida</taxon>
        <taxon>Ixodoidea</taxon>
        <taxon>Ixodidae</taxon>
        <taxon>Ixodinae</taxon>
        <taxon>Ixodes</taxon>
    </lineage>
</organism>
<reference evidence="1 2" key="1">
    <citation type="journal article" date="2020" name="Cell">
        <title>Large-Scale Comparative Analyses of Tick Genomes Elucidate Their Genetic Diversity and Vector Capacities.</title>
        <authorList>
            <consortium name="Tick Genome and Microbiome Consortium (TIGMIC)"/>
            <person name="Jia N."/>
            <person name="Wang J."/>
            <person name="Shi W."/>
            <person name="Du L."/>
            <person name="Sun Y."/>
            <person name="Zhan W."/>
            <person name="Jiang J.F."/>
            <person name="Wang Q."/>
            <person name="Zhang B."/>
            <person name="Ji P."/>
            <person name="Bell-Sakyi L."/>
            <person name="Cui X.M."/>
            <person name="Yuan T.T."/>
            <person name="Jiang B.G."/>
            <person name="Yang W.F."/>
            <person name="Lam T.T."/>
            <person name="Chang Q.C."/>
            <person name="Ding S.J."/>
            <person name="Wang X.J."/>
            <person name="Zhu J.G."/>
            <person name="Ruan X.D."/>
            <person name="Zhao L."/>
            <person name="Wei J.T."/>
            <person name="Ye R.Z."/>
            <person name="Que T.C."/>
            <person name="Du C.H."/>
            <person name="Zhou Y.H."/>
            <person name="Cheng J.X."/>
            <person name="Dai P.F."/>
            <person name="Guo W.B."/>
            <person name="Han X.H."/>
            <person name="Huang E.J."/>
            <person name="Li L.F."/>
            <person name="Wei W."/>
            <person name="Gao Y.C."/>
            <person name="Liu J.Z."/>
            <person name="Shao H.Z."/>
            <person name="Wang X."/>
            <person name="Wang C.C."/>
            <person name="Yang T.C."/>
            <person name="Huo Q.B."/>
            <person name="Li W."/>
            <person name="Chen H.Y."/>
            <person name="Chen S.E."/>
            <person name="Zhou L.G."/>
            <person name="Ni X.B."/>
            <person name="Tian J.H."/>
            <person name="Sheng Y."/>
            <person name="Liu T."/>
            <person name="Pan Y.S."/>
            <person name="Xia L.Y."/>
            <person name="Li J."/>
            <person name="Zhao F."/>
            <person name="Cao W.C."/>
        </authorList>
    </citation>
    <scope>NUCLEOTIDE SEQUENCE [LARGE SCALE GENOMIC DNA]</scope>
    <source>
        <tissue evidence="1">Larvae</tissue>
    </source>
</reference>
<name>A0AC60QKF1_IXOPE</name>
<feature type="non-terminal residue" evidence="1">
    <location>
        <position position="1"/>
    </location>
</feature>
<comment type="caution">
    <text evidence="1">The sequence shown here is derived from an EMBL/GenBank/DDBJ whole genome shotgun (WGS) entry which is preliminary data.</text>
</comment>
<proteinExistence type="predicted"/>
<feature type="non-terminal residue" evidence="1">
    <location>
        <position position="59"/>
    </location>
</feature>
<gene>
    <name evidence="1" type="ORF">HPB47_019307</name>
</gene>
<protein>
    <submittedName>
        <fullName evidence="1">Uncharacterized protein</fullName>
    </submittedName>
</protein>